<feature type="compositionally biased region" description="Basic and acidic residues" evidence="19">
    <location>
        <begin position="79"/>
        <end position="92"/>
    </location>
</feature>
<evidence type="ECO:0000256" key="8">
    <source>
        <dbReference type="ARBA" id="ARBA00022741"/>
    </source>
</evidence>
<dbReference type="FunFam" id="3.40.50.300:FF:001703">
    <property type="entry name" value="DExH-box helicase 30"/>
    <property type="match status" value="1"/>
</dbReference>
<feature type="compositionally biased region" description="Basic and acidic residues" evidence="19">
    <location>
        <begin position="54"/>
        <end position="63"/>
    </location>
</feature>
<evidence type="ECO:0000256" key="2">
    <source>
        <dbReference type="ARBA" id="ARBA00004496"/>
    </source>
</evidence>
<evidence type="ECO:0000313" key="23">
    <source>
        <dbReference type="Proteomes" id="UP000335636"/>
    </source>
</evidence>
<dbReference type="CDD" id="cd17976">
    <property type="entry name" value="DEXHc_DHX30"/>
    <property type="match status" value="1"/>
</dbReference>
<dbReference type="Pfam" id="PF21010">
    <property type="entry name" value="HA2_C"/>
    <property type="match status" value="1"/>
</dbReference>
<evidence type="ECO:0000259" key="20">
    <source>
        <dbReference type="PROSITE" id="PS51192"/>
    </source>
</evidence>
<keyword evidence="13" id="KW-0496">Mitochondrion</keyword>
<feature type="region of interest" description="Disordered" evidence="19">
    <location>
        <begin position="34"/>
        <end position="130"/>
    </location>
</feature>
<dbReference type="SMART" id="SM00847">
    <property type="entry name" value="HA2"/>
    <property type="match status" value="1"/>
</dbReference>
<evidence type="ECO:0000256" key="14">
    <source>
        <dbReference type="ARBA" id="ARBA00023271"/>
    </source>
</evidence>
<comment type="similarity">
    <text evidence="3">Belongs to the DEAD box helicase family. DEAH subfamily.</text>
</comment>
<evidence type="ECO:0000256" key="17">
    <source>
        <dbReference type="ARBA" id="ARBA00047984"/>
    </source>
</evidence>
<dbReference type="FunFam" id="3.30.160.20:FF:000017">
    <property type="entry name" value="ATP-dependent RNA helicase DHX30 isoform X1"/>
    <property type="match status" value="1"/>
</dbReference>
<evidence type="ECO:0000256" key="4">
    <source>
        <dbReference type="ARBA" id="ARBA00012552"/>
    </source>
</evidence>
<evidence type="ECO:0000259" key="21">
    <source>
        <dbReference type="PROSITE" id="PS51194"/>
    </source>
</evidence>
<evidence type="ECO:0000256" key="7">
    <source>
        <dbReference type="ARBA" id="ARBA00022553"/>
    </source>
</evidence>
<dbReference type="Pfam" id="PF00271">
    <property type="entry name" value="Helicase_C"/>
    <property type="match status" value="1"/>
</dbReference>
<feature type="domain" description="Helicase ATP-binding" evidence="20">
    <location>
        <begin position="625"/>
        <end position="793"/>
    </location>
</feature>
<evidence type="ECO:0000313" key="22">
    <source>
        <dbReference type="EMBL" id="VTJ54608.1"/>
    </source>
</evidence>
<keyword evidence="14" id="KW-1135">Mitochondrion nucleoid</keyword>
<dbReference type="Pfam" id="PF07717">
    <property type="entry name" value="OB_NTP_bind"/>
    <property type="match status" value="1"/>
</dbReference>
<evidence type="ECO:0000256" key="13">
    <source>
        <dbReference type="ARBA" id="ARBA00023128"/>
    </source>
</evidence>
<comment type="catalytic activity">
    <reaction evidence="17">
        <text>ATP + H2O = ADP + phosphate + H(+)</text>
        <dbReference type="Rhea" id="RHEA:13065"/>
        <dbReference type="ChEBI" id="CHEBI:15377"/>
        <dbReference type="ChEBI" id="CHEBI:15378"/>
        <dbReference type="ChEBI" id="CHEBI:30616"/>
        <dbReference type="ChEBI" id="CHEBI:43474"/>
        <dbReference type="ChEBI" id="CHEBI:456216"/>
        <dbReference type="EC" id="3.6.4.13"/>
    </reaction>
</comment>
<dbReference type="Gene3D" id="1.20.120.1080">
    <property type="match status" value="1"/>
</dbReference>
<dbReference type="Gene3D" id="3.30.160.20">
    <property type="match status" value="2"/>
</dbReference>
<dbReference type="EC" id="3.6.4.13" evidence="4"/>
<feature type="compositionally biased region" description="Basic residues" evidence="19">
    <location>
        <begin position="96"/>
        <end position="114"/>
    </location>
</feature>
<comment type="caution">
    <text evidence="22">The sequence shown here is derived from an EMBL/GenBank/DDBJ whole genome shotgun (WGS) entry which is preliminary data.</text>
</comment>
<evidence type="ECO:0000256" key="19">
    <source>
        <dbReference type="SAM" id="MobiDB-lite"/>
    </source>
</evidence>
<keyword evidence="8" id="KW-0547">Nucleotide-binding</keyword>
<dbReference type="Pfam" id="PF24995">
    <property type="entry name" value="DSRM_2"/>
    <property type="match status" value="1"/>
</dbReference>
<dbReference type="PROSITE" id="PS00690">
    <property type="entry name" value="DEAH_ATP_HELICASE"/>
    <property type="match status" value="1"/>
</dbReference>
<evidence type="ECO:0000256" key="12">
    <source>
        <dbReference type="ARBA" id="ARBA00022884"/>
    </source>
</evidence>
<keyword evidence="7" id="KW-0597">Phosphoprotein</keyword>
<dbReference type="GO" id="GO:0016787">
    <property type="term" value="F:hydrolase activity"/>
    <property type="evidence" value="ECO:0007669"/>
    <property type="project" value="UniProtKB-KW"/>
</dbReference>
<evidence type="ECO:0000256" key="5">
    <source>
        <dbReference type="ARBA" id="ARBA00022490"/>
    </source>
</evidence>
<name>A0A5E4ABM6_MARMO</name>
<keyword evidence="10" id="KW-0347">Helicase</keyword>
<dbReference type="GO" id="GO:0002151">
    <property type="term" value="F:G-quadruplex RNA binding"/>
    <property type="evidence" value="ECO:0007669"/>
    <property type="project" value="TreeGrafter"/>
</dbReference>
<feature type="region of interest" description="Disordered" evidence="19">
    <location>
        <begin position="331"/>
        <end position="381"/>
    </location>
</feature>
<evidence type="ECO:0000256" key="6">
    <source>
        <dbReference type="ARBA" id="ARBA00022517"/>
    </source>
</evidence>
<dbReference type="InterPro" id="IPR014001">
    <property type="entry name" value="Helicase_ATP-bd"/>
</dbReference>
<dbReference type="GO" id="GO:0042254">
    <property type="term" value="P:ribosome biogenesis"/>
    <property type="evidence" value="ECO:0007669"/>
    <property type="project" value="UniProtKB-KW"/>
</dbReference>
<dbReference type="FunFam" id="1.20.120.1080:FF:000004">
    <property type="entry name" value="ATP-dependent RNA helicase DHX30 isoform X1"/>
    <property type="match status" value="1"/>
</dbReference>
<dbReference type="InterPro" id="IPR001650">
    <property type="entry name" value="Helicase_C-like"/>
</dbReference>
<dbReference type="InterPro" id="IPR011545">
    <property type="entry name" value="DEAD/DEAH_box_helicase_dom"/>
</dbReference>
<keyword evidence="6" id="KW-0690">Ribosome biogenesis</keyword>
<accession>A0A5E4ABM6</accession>
<dbReference type="EMBL" id="CABDUW010000040">
    <property type="protein sequence ID" value="VTJ54608.1"/>
    <property type="molecule type" value="Genomic_DNA"/>
</dbReference>
<evidence type="ECO:0000256" key="9">
    <source>
        <dbReference type="ARBA" id="ARBA00022801"/>
    </source>
</evidence>
<organism evidence="22 23">
    <name type="scientific">Marmota monax</name>
    <name type="common">Woodchuck</name>
    <dbReference type="NCBI Taxonomy" id="9995"/>
    <lineage>
        <taxon>Eukaryota</taxon>
        <taxon>Metazoa</taxon>
        <taxon>Chordata</taxon>
        <taxon>Craniata</taxon>
        <taxon>Vertebrata</taxon>
        <taxon>Euteleostomi</taxon>
        <taxon>Mammalia</taxon>
        <taxon>Eutheria</taxon>
        <taxon>Euarchontoglires</taxon>
        <taxon>Glires</taxon>
        <taxon>Rodentia</taxon>
        <taxon>Sciuromorpha</taxon>
        <taxon>Sciuridae</taxon>
        <taxon>Xerinae</taxon>
        <taxon>Marmotini</taxon>
        <taxon>Marmota</taxon>
    </lineage>
</organism>
<dbReference type="GO" id="GO:0003724">
    <property type="term" value="F:RNA helicase activity"/>
    <property type="evidence" value="ECO:0007669"/>
    <property type="project" value="UniProtKB-EC"/>
</dbReference>
<dbReference type="Pfam" id="PF00270">
    <property type="entry name" value="DEAD"/>
    <property type="match status" value="1"/>
</dbReference>
<dbReference type="InterPro" id="IPR056755">
    <property type="entry name" value="DSRM_2"/>
</dbReference>
<dbReference type="InterPro" id="IPR007502">
    <property type="entry name" value="Helicase-assoc_dom"/>
</dbReference>
<keyword evidence="12" id="KW-0694">RNA-binding</keyword>
<keyword evidence="9" id="KW-0378">Hydrolase</keyword>
<dbReference type="PANTHER" id="PTHR18934">
    <property type="entry name" value="ATP-DEPENDENT RNA HELICASE"/>
    <property type="match status" value="1"/>
</dbReference>
<dbReference type="PANTHER" id="PTHR18934:SF257">
    <property type="entry name" value="ATP-DEPENDENT RNA HELICASE DHX30"/>
    <property type="match status" value="1"/>
</dbReference>
<dbReference type="InterPro" id="IPR027417">
    <property type="entry name" value="P-loop_NTPase"/>
</dbReference>
<dbReference type="InterPro" id="IPR011709">
    <property type="entry name" value="DEAD-box_helicase_OB_fold"/>
</dbReference>
<reference evidence="22" key="1">
    <citation type="submission" date="2019-04" db="EMBL/GenBank/DDBJ databases">
        <authorList>
            <person name="Alioto T."/>
            <person name="Alioto T."/>
        </authorList>
    </citation>
    <scope>NUCLEOTIDE SEQUENCE [LARGE SCALE GENOMIC DNA]</scope>
</reference>
<protein>
    <recommendedName>
        <fullName evidence="15">ATP-dependent RNA helicase DHX30</fullName>
        <ecNumber evidence="4">3.6.4.13</ecNumber>
    </recommendedName>
    <alternativeName>
        <fullName evidence="16">DEAH box protein 30</fullName>
    </alternativeName>
</protein>
<evidence type="ECO:0000256" key="1">
    <source>
        <dbReference type="ARBA" id="ARBA00004436"/>
    </source>
</evidence>
<dbReference type="Proteomes" id="UP000335636">
    <property type="component" value="Unassembled WGS sequence"/>
</dbReference>
<feature type="region of interest" description="Disordered" evidence="19">
    <location>
        <begin position="1"/>
        <end position="22"/>
    </location>
</feature>
<dbReference type="SUPFAM" id="SSF52540">
    <property type="entry name" value="P-loop containing nucleoside triphosphate hydrolases"/>
    <property type="match status" value="1"/>
</dbReference>
<sequence>MGAQYRAASEGGGQSCSRTPCGLRRQVLYTRCGREGDKVYNGLSRGWSSSSTKTRGDPEPPEHRKSRPRFRALLGPIEVRPRVDRQRHETKTTMRAGRRPPRAHKARGRARRRGGGAGAAGGTSAAGPGKAAPRLVGVVVRLRRGAAAHAPCTEACFTSVTTGFQLSLLARNVQLGLIQKRSGPAQAASVQTSPTPPSTHVCQPCPWRDHLSRLNVNISNMAASRDLLKEFPQPKNLLNSVIGRALGISHAKDKLVYVHTNGPKKKKVTLHIKWPKSVEVEGYGSKKIDAERQAAAAACQLFKGWGLLGPRNELFDAAKYRVLADRFGSPADSWWRPEPTMPPTSWRQLNPESIRPGGPGGLSRSLGREEEEDEEEELEEGTIDVTEFLSMTQQDSHTPLRDSRGGSFEMTDDDSAIRALTQFPLPKNLLAKVIQIATSSSTAKNLMQFHTVGTKTKLSTLTLLWPCPMTFVAKGRRKAEAENKAAALACKKLKSLGLVDRNNEPLTHAMYNLASLRELGETQRRPCTIQVPEPILRKIETFLNHYPVDSSWISPELRLQSDDILPLGKDSGPLSDPITGKPYVPLSEAEEVRLSQSLLELWRRRGPIWQEAPQLPVDPHRDTILNAIEQHPVVVISGDTGCGKTTRIPQLLLERYVTEGRGARCNVIITQPRRISAVSVAQRVSHELGPSLRRNVGFQVRLESKPPARGGALLFCTVGILLRKLQSNPSLEGVSHVIVDEVHERDVNTDFLLILLKGLQRLNPALRLVLMSATGDNERFSRYFGGCPVIKVPGFMYPVKEHYLEDILAKLGKHQYPHRHRHHESEDECALDLDLVTDLVLHIDARGEPGGILCFLPGWQEIKGVQQRLQEALGMHESKYLILPVHSNIPMMDQKAIFQQPPVGVRKIVLATNIAETSITVNDIVHVVDSGLHKEERYDLKTKVSCLETVWVSRANVIQRRGRAGRCQSGFAYHLFPRSRLEKMVPFQVPEILRTPLENLVLQAKIHMPEKTAVEFLSKAVDSPNIKAVDEAVILLQEIGVLDQREYLTTLGQRLAHISTDPRLAKAIVLAAIFRCLHPLLVVVSCLTRDPFSSSLQNRAEVDKVKALLSHDSGSDHLAFVRAVAGWEEVLRWQDRTSRENYLEENLLYAPSLRFIHGLIKQFSENIYEAFLVGKPSDCTLPSAQCNEYSEEEELVKGVLMAGLYPNLIQVRQGKVTRQGKFKPNSVTYRTKSGNILLHKSTINREATRLRSRWLTYFMAVKSNGSVFVRDSSQVHPLAVLLLTDGDVHVRDDGRRATISLCDSDLLRLEGDSRTVRLLRELRRALGRMVERSLRSELAALPPTVQQEHGQLLALLAELLRGPCGSFDVRKTADD</sequence>
<dbReference type="FunFam" id="3.30.160.20:FF:000016">
    <property type="entry name" value="ATP-dependent RNA helicase DHX30 isoform X1"/>
    <property type="match status" value="1"/>
</dbReference>
<evidence type="ECO:0000256" key="15">
    <source>
        <dbReference type="ARBA" id="ARBA00039388"/>
    </source>
</evidence>
<gene>
    <name evidence="22" type="ORF">MONAX_5E017939</name>
</gene>
<dbReference type="PROSITE" id="PS51192">
    <property type="entry name" value="HELICASE_ATP_BIND_1"/>
    <property type="match status" value="1"/>
</dbReference>
<proteinExistence type="inferred from homology"/>
<comment type="subcellular location">
    <subcellularLocation>
        <location evidence="2">Cytoplasm</location>
    </subcellularLocation>
    <subcellularLocation>
        <location evidence="1">Mitochondrion matrix</location>
        <location evidence="1">Mitochondrion nucleoid</location>
    </subcellularLocation>
</comment>
<dbReference type="Gene3D" id="3.40.50.300">
    <property type="entry name" value="P-loop containing nucleotide triphosphate hydrolases"/>
    <property type="match status" value="2"/>
</dbReference>
<dbReference type="GO" id="GO:0005634">
    <property type="term" value="C:nucleus"/>
    <property type="evidence" value="ECO:0007669"/>
    <property type="project" value="TreeGrafter"/>
</dbReference>
<dbReference type="SMART" id="SM00490">
    <property type="entry name" value="HELICc"/>
    <property type="match status" value="1"/>
</dbReference>
<keyword evidence="11" id="KW-0067">ATP-binding</keyword>
<dbReference type="FunFam" id="3.40.50.300:FF:000375">
    <property type="entry name" value="Putative ATP-dependent RNA helicase DHX30"/>
    <property type="match status" value="1"/>
</dbReference>
<evidence type="ECO:0000256" key="18">
    <source>
        <dbReference type="ARBA" id="ARBA00065407"/>
    </source>
</evidence>
<dbReference type="SMART" id="SM00487">
    <property type="entry name" value="DEXDc"/>
    <property type="match status" value="1"/>
</dbReference>
<dbReference type="GO" id="GO:0005524">
    <property type="term" value="F:ATP binding"/>
    <property type="evidence" value="ECO:0007669"/>
    <property type="project" value="UniProtKB-KW"/>
</dbReference>
<keyword evidence="5" id="KW-0963">Cytoplasm</keyword>
<evidence type="ECO:0000256" key="16">
    <source>
        <dbReference type="ARBA" id="ARBA00042917"/>
    </source>
</evidence>
<keyword evidence="23" id="KW-1185">Reference proteome</keyword>
<dbReference type="InterPro" id="IPR002464">
    <property type="entry name" value="DNA/RNA_helicase_DEAH_CS"/>
</dbReference>
<evidence type="ECO:0000256" key="11">
    <source>
        <dbReference type="ARBA" id="ARBA00022840"/>
    </source>
</evidence>
<comment type="subunit">
    <text evidence="18">Identified in a complex with TFAM and SSBP1. Interacts (via N-terminus) with ZC3HAV1 (via N-terminal domain) in an RNA-independent manner. Found in a complex with GRSF1, DDX28, FASTKD2 and FASTKD5.</text>
</comment>
<dbReference type="PROSITE" id="PS51194">
    <property type="entry name" value="HELICASE_CTER"/>
    <property type="match status" value="1"/>
</dbReference>
<dbReference type="CDD" id="cd18791">
    <property type="entry name" value="SF2_C_RHA"/>
    <property type="match status" value="1"/>
</dbReference>
<evidence type="ECO:0000256" key="10">
    <source>
        <dbReference type="ARBA" id="ARBA00022806"/>
    </source>
</evidence>
<feature type="domain" description="Helicase C-terminal" evidence="21">
    <location>
        <begin position="835"/>
        <end position="1008"/>
    </location>
</feature>
<feature type="compositionally biased region" description="Acidic residues" evidence="19">
    <location>
        <begin position="369"/>
        <end position="381"/>
    </location>
</feature>
<dbReference type="GO" id="GO:0042645">
    <property type="term" value="C:mitochondrial nucleoid"/>
    <property type="evidence" value="ECO:0007669"/>
    <property type="project" value="UniProtKB-SubCell"/>
</dbReference>
<dbReference type="GO" id="GO:0003678">
    <property type="term" value="F:DNA helicase activity"/>
    <property type="evidence" value="ECO:0007669"/>
    <property type="project" value="TreeGrafter"/>
</dbReference>
<evidence type="ECO:0000256" key="3">
    <source>
        <dbReference type="ARBA" id="ARBA00008792"/>
    </source>
</evidence>